<feature type="transmembrane region" description="Helical" evidence="6">
    <location>
        <begin position="453"/>
        <end position="471"/>
    </location>
</feature>
<evidence type="ECO:0000313" key="7">
    <source>
        <dbReference type="EMBL" id="MBF4693911.1"/>
    </source>
</evidence>
<accession>A0ABR9ZTV2</accession>
<evidence type="ECO:0000256" key="2">
    <source>
        <dbReference type="ARBA" id="ARBA00022475"/>
    </source>
</evidence>
<comment type="caution">
    <text evidence="7">The sequence shown here is derived from an EMBL/GenBank/DDBJ whole genome shotgun (WGS) entry which is preliminary data.</text>
</comment>
<dbReference type="EMBL" id="JADKNH010000007">
    <property type="protein sequence ID" value="MBF4693911.1"/>
    <property type="molecule type" value="Genomic_DNA"/>
</dbReference>
<dbReference type="Proteomes" id="UP000614200">
    <property type="component" value="Unassembled WGS sequence"/>
</dbReference>
<keyword evidence="5 6" id="KW-0472">Membrane</keyword>
<keyword evidence="3 6" id="KW-0812">Transmembrane</keyword>
<dbReference type="InterPro" id="IPR051679">
    <property type="entry name" value="DASS-Related_Transporters"/>
</dbReference>
<feature type="transmembrane region" description="Helical" evidence="6">
    <location>
        <begin position="139"/>
        <end position="159"/>
    </location>
</feature>
<keyword evidence="8" id="KW-1185">Reference proteome</keyword>
<feature type="transmembrane region" description="Helical" evidence="6">
    <location>
        <begin position="426"/>
        <end position="446"/>
    </location>
</feature>
<gene>
    <name evidence="7" type="ORF">ISU02_12390</name>
</gene>
<feature type="transmembrane region" description="Helical" evidence="6">
    <location>
        <begin position="220"/>
        <end position="242"/>
    </location>
</feature>
<feature type="transmembrane region" description="Helical" evidence="6">
    <location>
        <begin position="392"/>
        <end position="414"/>
    </location>
</feature>
<evidence type="ECO:0000256" key="6">
    <source>
        <dbReference type="SAM" id="Phobius"/>
    </source>
</evidence>
<dbReference type="Pfam" id="PF03606">
    <property type="entry name" value="DcuC"/>
    <property type="match status" value="1"/>
</dbReference>
<dbReference type="PANTHER" id="PTHR43652">
    <property type="entry name" value="BASIC AMINO ACID ANTIPORTER YFCC-RELATED"/>
    <property type="match status" value="1"/>
</dbReference>
<feature type="transmembrane region" description="Helical" evidence="6">
    <location>
        <begin position="188"/>
        <end position="208"/>
    </location>
</feature>
<feature type="transmembrane region" description="Helical" evidence="6">
    <location>
        <begin position="29"/>
        <end position="50"/>
    </location>
</feature>
<evidence type="ECO:0000256" key="3">
    <source>
        <dbReference type="ARBA" id="ARBA00022692"/>
    </source>
</evidence>
<dbReference type="RefSeq" id="WP_194702152.1">
    <property type="nucleotide sequence ID" value="NZ_JADKNH010000007.1"/>
</dbReference>
<comment type="subcellular location">
    <subcellularLocation>
        <location evidence="1">Cell membrane</location>
        <topology evidence="1">Multi-pass membrane protein</topology>
    </subcellularLocation>
</comment>
<evidence type="ECO:0000313" key="8">
    <source>
        <dbReference type="Proteomes" id="UP000614200"/>
    </source>
</evidence>
<name>A0ABR9ZTV2_9FIRM</name>
<organism evidence="7 8">
    <name type="scientific">Fusibacter ferrireducens</name>
    <dbReference type="NCBI Taxonomy" id="2785058"/>
    <lineage>
        <taxon>Bacteria</taxon>
        <taxon>Bacillati</taxon>
        <taxon>Bacillota</taxon>
        <taxon>Clostridia</taxon>
        <taxon>Eubacteriales</taxon>
        <taxon>Eubacteriales Family XII. Incertae Sedis</taxon>
        <taxon>Fusibacter</taxon>
    </lineage>
</organism>
<protein>
    <submittedName>
        <fullName evidence="7">YfcC family protein</fullName>
    </submittedName>
</protein>
<proteinExistence type="predicted"/>
<feature type="transmembrane region" description="Helical" evidence="6">
    <location>
        <begin position="290"/>
        <end position="309"/>
    </location>
</feature>
<feature type="transmembrane region" description="Helical" evidence="6">
    <location>
        <begin position="98"/>
        <end position="118"/>
    </location>
</feature>
<sequence>MHNHDSAPNSNHSLNHSSNHALNISTKTFISAALILILLLIGSGILTRVIPMGSYNYIITSTSKTIIPNSYHEIEGAPLPIYKWFTAPIEVLFTSEGIIIITIILFLLIIGGAIGILNEVKVLNSIISQVVQKFRHKKYHLIWAIVFIFMSLGAFIGIFEEVIPLVPLLISLSLALGFDVMTGLGMSLLATGFGFAAAVSNPFTIGVAQRIANIPVFSGAGYRLVIFFITYTVLSSMLVKYAKSIEIPTDSDFDNIEGTSKKAVLWFLICTTIMVILILLSPLVPLISAYNLPIIGLLFLISGIGSGLLSDRGVAGTLKIFKSGATAMLPGVILILLATGVKHVIQTGNIMDSLLYYASESVTNASPFTAVLLVYLLVFALNFFIGSGSAKAFIVIPIIAPLMDMMGISRQMAILAFQFGDGFSNILYPTNAVLLIGIGLAGVSYVKWFKWVFKFQLIIGLLSILFLWIGLQLGY</sequence>
<dbReference type="PANTHER" id="PTHR43652:SF2">
    <property type="entry name" value="BASIC AMINO ACID ANTIPORTER YFCC-RELATED"/>
    <property type="match status" value="1"/>
</dbReference>
<evidence type="ECO:0000256" key="4">
    <source>
        <dbReference type="ARBA" id="ARBA00022989"/>
    </source>
</evidence>
<feature type="transmembrane region" description="Helical" evidence="6">
    <location>
        <begin position="365"/>
        <end position="385"/>
    </location>
</feature>
<dbReference type="InterPro" id="IPR018385">
    <property type="entry name" value="C4_dicarb_anaerob_car-like"/>
</dbReference>
<feature type="transmembrane region" description="Helical" evidence="6">
    <location>
        <begin position="263"/>
        <end position="284"/>
    </location>
</feature>
<reference evidence="7 8" key="1">
    <citation type="submission" date="2020-11" db="EMBL/GenBank/DDBJ databases">
        <title>Fusibacter basophilias sp. nov.</title>
        <authorList>
            <person name="Qiu D."/>
        </authorList>
    </citation>
    <scope>NUCLEOTIDE SEQUENCE [LARGE SCALE GENOMIC DNA]</scope>
    <source>
        <strain evidence="7 8">Q10-2</strain>
    </source>
</reference>
<keyword evidence="4 6" id="KW-1133">Transmembrane helix</keyword>
<evidence type="ECO:0000256" key="5">
    <source>
        <dbReference type="ARBA" id="ARBA00023136"/>
    </source>
</evidence>
<keyword evidence="2" id="KW-1003">Cell membrane</keyword>
<evidence type="ECO:0000256" key="1">
    <source>
        <dbReference type="ARBA" id="ARBA00004651"/>
    </source>
</evidence>